<gene>
    <name evidence="1" type="ORF">UFOPK1704_00001</name>
</gene>
<accession>A0A6J6DHP0</accession>
<evidence type="ECO:0000313" key="1">
    <source>
        <dbReference type="EMBL" id="CAB4562329.1"/>
    </source>
</evidence>
<dbReference type="AlphaFoldDB" id="A0A6J6DHP0"/>
<name>A0A6J6DHP0_9ZZZZ</name>
<protein>
    <submittedName>
        <fullName evidence="1">Unannotated protein</fullName>
    </submittedName>
</protein>
<organism evidence="1">
    <name type="scientific">freshwater metagenome</name>
    <dbReference type="NCBI Taxonomy" id="449393"/>
    <lineage>
        <taxon>unclassified sequences</taxon>
        <taxon>metagenomes</taxon>
        <taxon>ecological metagenomes</taxon>
    </lineage>
</organism>
<sequence length="236" mass="25483">MGIENPIPVVDTNKPSALGMYSVAGTVDPSFAVRFTGSVTELASLGFKPNEFIRYAEGKNMRKFARFNSLTPFTGALKCGPAIFNCAAPVKRSVEARPNTDASVSTHPPWLEASKMFTKQLLVGSILLHSASAASGGTIALRIAGSRSMEILLLTVEVETSPIVQLSIAITHPRHRPLDAECTTVVRALIVATSRRPGAAGTNDCKEPFTITVFTADVLWAFKRRRKFTSTFVIDI</sequence>
<dbReference type="EMBL" id="CAEZTQ010000001">
    <property type="protein sequence ID" value="CAB4562329.1"/>
    <property type="molecule type" value="Genomic_DNA"/>
</dbReference>
<reference evidence="1" key="1">
    <citation type="submission" date="2020-05" db="EMBL/GenBank/DDBJ databases">
        <authorList>
            <person name="Chiriac C."/>
            <person name="Salcher M."/>
            <person name="Ghai R."/>
            <person name="Kavagutti S V."/>
        </authorList>
    </citation>
    <scope>NUCLEOTIDE SEQUENCE</scope>
</reference>
<proteinExistence type="predicted"/>